<organism evidence="12 13">
    <name type="scientific">Paenibacillus nanensis</name>
    <dbReference type="NCBI Taxonomy" id="393251"/>
    <lineage>
        <taxon>Bacteria</taxon>
        <taxon>Bacillati</taxon>
        <taxon>Bacillota</taxon>
        <taxon>Bacilli</taxon>
        <taxon>Bacillales</taxon>
        <taxon>Paenibacillaceae</taxon>
        <taxon>Paenibacillus</taxon>
    </lineage>
</organism>
<dbReference type="Proteomes" id="UP000266482">
    <property type="component" value="Unassembled WGS sequence"/>
</dbReference>
<feature type="domain" description="GGDEF" evidence="11">
    <location>
        <begin position="182"/>
        <end position="315"/>
    </location>
</feature>
<keyword evidence="5" id="KW-0805">Transcription regulation</keyword>
<evidence type="ECO:0000259" key="10">
    <source>
        <dbReference type="PROSITE" id="PS50110"/>
    </source>
</evidence>
<evidence type="ECO:0000256" key="5">
    <source>
        <dbReference type="ARBA" id="ARBA00023015"/>
    </source>
</evidence>
<accession>A0A3A1VPA2</accession>
<dbReference type="InterPro" id="IPR020449">
    <property type="entry name" value="Tscrpt_reg_AraC-type_HTH"/>
</dbReference>
<gene>
    <name evidence="12" type="ORF">D3P08_03690</name>
</gene>
<keyword evidence="7" id="KW-0804">Transcription</keyword>
<dbReference type="PROSITE" id="PS50110">
    <property type="entry name" value="RESPONSE_REGULATORY"/>
    <property type="match status" value="1"/>
</dbReference>
<dbReference type="SUPFAM" id="SSF52172">
    <property type="entry name" value="CheY-like"/>
    <property type="match status" value="1"/>
</dbReference>
<dbReference type="SMART" id="SM00448">
    <property type="entry name" value="REC"/>
    <property type="match status" value="1"/>
</dbReference>
<keyword evidence="13" id="KW-1185">Reference proteome</keyword>
<dbReference type="InterPro" id="IPR000160">
    <property type="entry name" value="GGDEF_dom"/>
</dbReference>
<dbReference type="SUPFAM" id="SSF46689">
    <property type="entry name" value="Homeodomain-like"/>
    <property type="match status" value="2"/>
</dbReference>
<comment type="subcellular location">
    <subcellularLocation>
        <location evidence="1">Cytoplasm</location>
    </subcellularLocation>
</comment>
<dbReference type="PANTHER" id="PTHR42713:SF3">
    <property type="entry name" value="TRANSCRIPTIONAL REGULATORY PROTEIN HPTR"/>
    <property type="match status" value="1"/>
</dbReference>
<evidence type="ECO:0000256" key="6">
    <source>
        <dbReference type="ARBA" id="ARBA00023125"/>
    </source>
</evidence>
<evidence type="ECO:0000259" key="9">
    <source>
        <dbReference type="PROSITE" id="PS01124"/>
    </source>
</evidence>
<keyword evidence="3 8" id="KW-0597">Phosphoprotein</keyword>
<keyword evidence="2" id="KW-0963">Cytoplasm</keyword>
<dbReference type="InterPro" id="IPR009057">
    <property type="entry name" value="Homeodomain-like_sf"/>
</dbReference>
<keyword evidence="4" id="KW-0902">Two-component regulatory system</keyword>
<name>A0A3A1VPA2_9BACL</name>
<evidence type="ECO:0000256" key="8">
    <source>
        <dbReference type="PROSITE-ProRule" id="PRU00169"/>
    </source>
</evidence>
<dbReference type="PROSITE" id="PS00041">
    <property type="entry name" value="HTH_ARAC_FAMILY_1"/>
    <property type="match status" value="1"/>
</dbReference>
<evidence type="ECO:0000256" key="3">
    <source>
        <dbReference type="ARBA" id="ARBA00022553"/>
    </source>
</evidence>
<evidence type="ECO:0000256" key="7">
    <source>
        <dbReference type="ARBA" id="ARBA00023163"/>
    </source>
</evidence>
<evidence type="ECO:0000259" key="11">
    <source>
        <dbReference type="PROSITE" id="PS50887"/>
    </source>
</evidence>
<protein>
    <submittedName>
        <fullName evidence="12">Response regulator</fullName>
    </submittedName>
</protein>
<dbReference type="SMART" id="SM00342">
    <property type="entry name" value="HTH_ARAC"/>
    <property type="match status" value="1"/>
</dbReference>
<evidence type="ECO:0000256" key="1">
    <source>
        <dbReference type="ARBA" id="ARBA00004496"/>
    </source>
</evidence>
<dbReference type="OrthoDB" id="9794370at2"/>
<dbReference type="GO" id="GO:0003700">
    <property type="term" value="F:DNA-binding transcription factor activity"/>
    <property type="evidence" value="ECO:0007669"/>
    <property type="project" value="InterPro"/>
</dbReference>
<reference evidence="12 13" key="1">
    <citation type="submission" date="2018-09" db="EMBL/GenBank/DDBJ databases">
        <title>Paenibacillus aracenensis nov. sp. isolated from a cave in southern Spain.</title>
        <authorList>
            <person name="Jurado V."/>
            <person name="Gutierrez-Patricio S."/>
            <person name="Gonzalez-Pimentel J.L."/>
            <person name="Miller A.Z."/>
            <person name="Laiz L."/>
            <person name="Saiz-Jimenez C."/>
        </authorList>
    </citation>
    <scope>NUCLEOTIDE SEQUENCE [LARGE SCALE GENOMIC DNA]</scope>
    <source>
        <strain evidence="12 13">DSM 22867</strain>
    </source>
</reference>
<dbReference type="Gene3D" id="1.10.10.60">
    <property type="entry name" value="Homeodomain-like"/>
    <property type="match status" value="2"/>
</dbReference>
<sequence length="532" mass="60867">MMMFKLIIVDDELLMRIGIRSMLEWEAHGFRLVGEAANGREALDLAHRMSPDLIITDIKMPLMDGLCLIREVSKALTSCKFVILSNFDEIGYVKEALRLGASDYLIKSEISKDALAEVLAGIREKLETTAGTDAGRFPLPTDYTESLTHLKERLFKDLISGLLDEREASVKAEQLQLRVRSDLLVVSKLRIDRFEEVRRKYVEKDERLLRFSVRNILEEIIPSSRSIEIVVENSAEYLLISNTLGKEWPDVRSELEKLLGSIQATMKDFMNISFSSGISTVVTGFREVKSAYREADYALRGRFFAGIGQAAFYEDMAGLLEKEQIENVLDSGRELLLQDALDSKHAGQIVAYLDEFRNDLDHRRADEKSIRMAYIRLTEMINSRNPRARQSENDRSPYEAVLTAETWEDIHKLAAEYACRSLSDGRPSDQASYADMAAEMIHRYYAEDISLQSVAGQINVHPAYLSRIFKQEKGENFISYLTRVRIERAKSILESRNYKIYEVADKVGYHNYTYFSKLFKKVVGVSPEEYRG</sequence>
<dbReference type="InterPro" id="IPR018062">
    <property type="entry name" value="HTH_AraC-typ_CS"/>
</dbReference>
<feature type="modified residue" description="4-aspartylphosphate" evidence="8">
    <location>
        <position position="57"/>
    </location>
</feature>
<evidence type="ECO:0000256" key="4">
    <source>
        <dbReference type="ARBA" id="ARBA00023012"/>
    </source>
</evidence>
<dbReference type="InterPro" id="IPR011006">
    <property type="entry name" value="CheY-like_superfamily"/>
</dbReference>
<dbReference type="InterPro" id="IPR051552">
    <property type="entry name" value="HptR"/>
</dbReference>
<dbReference type="PROSITE" id="PS01124">
    <property type="entry name" value="HTH_ARAC_FAMILY_2"/>
    <property type="match status" value="1"/>
</dbReference>
<dbReference type="GO" id="GO:0005737">
    <property type="term" value="C:cytoplasm"/>
    <property type="evidence" value="ECO:0007669"/>
    <property type="project" value="UniProtKB-SubCell"/>
</dbReference>
<dbReference type="Gene3D" id="3.40.50.2300">
    <property type="match status" value="1"/>
</dbReference>
<dbReference type="InterPro" id="IPR001789">
    <property type="entry name" value="Sig_transdc_resp-reg_receiver"/>
</dbReference>
<dbReference type="GO" id="GO:0000160">
    <property type="term" value="P:phosphorelay signal transduction system"/>
    <property type="evidence" value="ECO:0007669"/>
    <property type="project" value="UniProtKB-KW"/>
</dbReference>
<feature type="domain" description="HTH araC/xylS-type" evidence="9">
    <location>
        <begin position="435"/>
        <end position="532"/>
    </location>
</feature>
<evidence type="ECO:0000256" key="2">
    <source>
        <dbReference type="ARBA" id="ARBA00022490"/>
    </source>
</evidence>
<dbReference type="Pfam" id="PF00072">
    <property type="entry name" value="Response_reg"/>
    <property type="match status" value="1"/>
</dbReference>
<dbReference type="AlphaFoldDB" id="A0A3A1VPA2"/>
<dbReference type="EMBL" id="QXQA01000002">
    <property type="protein sequence ID" value="RIX59270.1"/>
    <property type="molecule type" value="Genomic_DNA"/>
</dbReference>
<dbReference type="GO" id="GO:0043565">
    <property type="term" value="F:sequence-specific DNA binding"/>
    <property type="evidence" value="ECO:0007669"/>
    <property type="project" value="InterPro"/>
</dbReference>
<evidence type="ECO:0000313" key="12">
    <source>
        <dbReference type="EMBL" id="RIX59270.1"/>
    </source>
</evidence>
<proteinExistence type="predicted"/>
<dbReference type="PANTHER" id="PTHR42713">
    <property type="entry name" value="HISTIDINE KINASE-RELATED"/>
    <property type="match status" value="1"/>
</dbReference>
<dbReference type="CDD" id="cd17536">
    <property type="entry name" value="REC_YesN-like"/>
    <property type="match status" value="1"/>
</dbReference>
<feature type="domain" description="Response regulatory" evidence="10">
    <location>
        <begin position="5"/>
        <end position="122"/>
    </location>
</feature>
<keyword evidence="6" id="KW-0238">DNA-binding</keyword>
<dbReference type="Pfam" id="PF12833">
    <property type="entry name" value="HTH_18"/>
    <property type="match status" value="1"/>
</dbReference>
<dbReference type="PROSITE" id="PS50887">
    <property type="entry name" value="GGDEF"/>
    <property type="match status" value="1"/>
</dbReference>
<dbReference type="InterPro" id="IPR018060">
    <property type="entry name" value="HTH_AraC"/>
</dbReference>
<comment type="caution">
    <text evidence="12">The sequence shown here is derived from an EMBL/GenBank/DDBJ whole genome shotgun (WGS) entry which is preliminary data.</text>
</comment>
<evidence type="ECO:0000313" key="13">
    <source>
        <dbReference type="Proteomes" id="UP000266482"/>
    </source>
</evidence>
<dbReference type="PRINTS" id="PR00032">
    <property type="entry name" value="HTHARAC"/>
</dbReference>